<dbReference type="EMBL" id="PJQM01001705">
    <property type="protein sequence ID" value="RCI01697.1"/>
    <property type="molecule type" value="Genomic_DNA"/>
</dbReference>
<feature type="non-terminal residue" evidence="2">
    <location>
        <position position="1"/>
    </location>
</feature>
<feature type="compositionally biased region" description="Basic residues" evidence="1">
    <location>
        <begin position="1"/>
        <end position="10"/>
    </location>
</feature>
<evidence type="ECO:0000256" key="1">
    <source>
        <dbReference type="SAM" id="MobiDB-lite"/>
    </source>
</evidence>
<sequence length="72" mass="7849">SSTKKNAKHGNVHEYPTNPARVSIGLWDGSSAGGTARWARGPIDWNQHPEPITAYVKAVEIVCDPQHNTISK</sequence>
<dbReference type="OrthoDB" id="4781at2759"/>
<dbReference type="Gene3D" id="2.60.120.200">
    <property type="match status" value="1"/>
</dbReference>
<dbReference type="STRING" id="4846.A0A367KHP4"/>
<proteinExistence type="predicted"/>
<keyword evidence="3" id="KW-1185">Reference proteome</keyword>
<organism evidence="2 3">
    <name type="scientific">Rhizopus stolonifer</name>
    <name type="common">Rhizopus nigricans</name>
    <dbReference type="NCBI Taxonomy" id="4846"/>
    <lineage>
        <taxon>Eukaryota</taxon>
        <taxon>Fungi</taxon>
        <taxon>Fungi incertae sedis</taxon>
        <taxon>Mucoromycota</taxon>
        <taxon>Mucoromycotina</taxon>
        <taxon>Mucoromycetes</taxon>
        <taxon>Mucorales</taxon>
        <taxon>Mucorineae</taxon>
        <taxon>Rhizopodaceae</taxon>
        <taxon>Rhizopus</taxon>
    </lineage>
</organism>
<accession>A0A367KHP4</accession>
<dbReference type="Proteomes" id="UP000253551">
    <property type="component" value="Unassembled WGS sequence"/>
</dbReference>
<comment type="caution">
    <text evidence="2">The sequence shown here is derived from an EMBL/GenBank/DDBJ whole genome shotgun (WGS) entry which is preliminary data.</text>
</comment>
<feature type="region of interest" description="Disordered" evidence="1">
    <location>
        <begin position="1"/>
        <end position="23"/>
    </location>
</feature>
<evidence type="ECO:0000313" key="2">
    <source>
        <dbReference type="EMBL" id="RCI01697.1"/>
    </source>
</evidence>
<evidence type="ECO:0000313" key="3">
    <source>
        <dbReference type="Proteomes" id="UP000253551"/>
    </source>
</evidence>
<name>A0A367KHP4_RHIST</name>
<reference evidence="2 3" key="1">
    <citation type="journal article" date="2018" name="G3 (Bethesda)">
        <title>Phylogenetic and Phylogenomic Definition of Rhizopus Species.</title>
        <authorList>
            <person name="Gryganskyi A.P."/>
            <person name="Golan J."/>
            <person name="Dolatabadi S."/>
            <person name="Mondo S."/>
            <person name="Robb S."/>
            <person name="Idnurm A."/>
            <person name="Muszewska A."/>
            <person name="Steczkiewicz K."/>
            <person name="Masonjones S."/>
            <person name="Liao H.L."/>
            <person name="Gajdeczka M.T."/>
            <person name="Anike F."/>
            <person name="Vuek A."/>
            <person name="Anishchenko I.M."/>
            <person name="Voigt K."/>
            <person name="de Hoog G.S."/>
            <person name="Smith M.E."/>
            <person name="Heitman J."/>
            <person name="Vilgalys R."/>
            <person name="Stajich J.E."/>
        </authorList>
    </citation>
    <scope>NUCLEOTIDE SEQUENCE [LARGE SCALE GENOMIC DNA]</scope>
    <source>
        <strain evidence="2 3">LSU 92-RS-03</strain>
    </source>
</reference>
<protein>
    <submittedName>
        <fullName evidence="2">Uncharacterized protein</fullName>
    </submittedName>
</protein>
<dbReference type="InterPro" id="IPR013320">
    <property type="entry name" value="ConA-like_dom_sf"/>
</dbReference>
<dbReference type="SUPFAM" id="SSF49899">
    <property type="entry name" value="Concanavalin A-like lectins/glucanases"/>
    <property type="match status" value="1"/>
</dbReference>
<gene>
    <name evidence="2" type="ORF">CU098_001308</name>
</gene>
<dbReference type="AlphaFoldDB" id="A0A367KHP4"/>